<keyword evidence="1 6" id="KW-0285">Flavoprotein</keyword>
<dbReference type="PIRSF" id="PIRSF000337">
    <property type="entry name" value="NTA_MOA"/>
    <property type="match status" value="1"/>
</dbReference>
<keyword evidence="2 6" id="KW-0288">FMN</keyword>
<feature type="binding site" evidence="6">
    <location>
        <position position="149"/>
    </location>
    <ligand>
        <name>FMN</name>
        <dbReference type="ChEBI" id="CHEBI:58210"/>
    </ligand>
</feature>
<keyword evidence="3" id="KW-0560">Oxidoreductase</keyword>
<evidence type="ECO:0000259" key="7">
    <source>
        <dbReference type="Pfam" id="PF00296"/>
    </source>
</evidence>
<evidence type="ECO:0000256" key="2">
    <source>
        <dbReference type="ARBA" id="ARBA00022643"/>
    </source>
</evidence>
<feature type="binding site" evidence="6">
    <location>
        <position position="223"/>
    </location>
    <ligand>
        <name>FMN</name>
        <dbReference type="ChEBI" id="CHEBI:58210"/>
    </ligand>
</feature>
<dbReference type="InterPro" id="IPR016215">
    <property type="entry name" value="NTA_MOA"/>
</dbReference>
<evidence type="ECO:0000313" key="10">
    <source>
        <dbReference type="Proteomes" id="UP000045285"/>
    </source>
</evidence>
<dbReference type="GO" id="GO:0004497">
    <property type="term" value="F:monooxygenase activity"/>
    <property type="evidence" value="ECO:0007669"/>
    <property type="project" value="UniProtKB-KW"/>
</dbReference>
<evidence type="ECO:0000256" key="5">
    <source>
        <dbReference type="ARBA" id="ARBA00033748"/>
    </source>
</evidence>
<dbReference type="GeneID" id="31892268"/>
<evidence type="ECO:0000313" key="8">
    <source>
        <dbReference type="EMBL" id="CDX16330.1"/>
    </source>
</evidence>
<comment type="similarity">
    <text evidence="5">Belongs to the NtaA/SnaA/DszA monooxygenase family.</text>
</comment>
<dbReference type="InterPro" id="IPR051260">
    <property type="entry name" value="Diverse_substr_monoxygenases"/>
</dbReference>
<evidence type="ECO:0000313" key="11">
    <source>
        <dbReference type="Proteomes" id="UP000046373"/>
    </source>
</evidence>
<dbReference type="SUPFAM" id="SSF51679">
    <property type="entry name" value="Bacterial luciferase-like"/>
    <property type="match status" value="1"/>
</dbReference>
<dbReference type="PANTHER" id="PTHR30011">
    <property type="entry name" value="ALKANESULFONATE MONOOXYGENASE-RELATED"/>
    <property type="match status" value="1"/>
</dbReference>
<keyword evidence="10" id="KW-1185">Reference proteome</keyword>
<feature type="binding site" evidence="6">
    <location>
        <position position="99"/>
    </location>
    <ligand>
        <name>FMN</name>
        <dbReference type="ChEBI" id="CHEBI:58210"/>
    </ligand>
</feature>
<dbReference type="InterPro" id="IPR036661">
    <property type="entry name" value="Luciferase-like_sf"/>
</dbReference>
<protein>
    <submittedName>
        <fullName evidence="9">Putative monooxygenase YxeK</fullName>
    </submittedName>
</protein>
<evidence type="ECO:0000256" key="4">
    <source>
        <dbReference type="ARBA" id="ARBA00023033"/>
    </source>
</evidence>
<dbReference type="EMBL" id="CCNB01000034">
    <property type="protein sequence ID" value="CDX41956.1"/>
    <property type="molecule type" value="Genomic_DNA"/>
</dbReference>
<dbReference type="PANTHER" id="PTHR30011:SF16">
    <property type="entry name" value="C2H2 FINGER DOMAIN TRANSCRIPTION FACTOR (EUROFUNG)-RELATED"/>
    <property type="match status" value="1"/>
</dbReference>
<proteinExistence type="inferred from homology"/>
<evidence type="ECO:0000256" key="3">
    <source>
        <dbReference type="ARBA" id="ARBA00023002"/>
    </source>
</evidence>
<dbReference type="STRING" id="69974.MPLDJ20_40127"/>
<name>A0A090FJY7_MESPL</name>
<dbReference type="GO" id="GO:0016705">
    <property type="term" value="F:oxidoreductase activity, acting on paired donors, with incorporation or reduction of molecular oxygen"/>
    <property type="evidence" value="ECO:0007669"/>
    <property type="project" value="InterPro"/>
</dbReference>
<dbReference type="Proteomes" id="UP000046373">
    <property type="component" value="Unassembled WGS sequence"/>
</dbReference>
<keyword evidence="4 9" id="KW-0503">Monooxygenase</keyword>
<evidence type="ECO:0000256" key="1">
    <source>
        <dbReference type="ARBA" id="ARBA00022630"/>
    </source>
</evidence>
<dbReference type="Gene3D" id="3.20.20.30">
    <property type="entry name" value="Luciferase-like domain"/>
    <property type="match status" value="1"/>
</dbReference>
<evidence type="ECO:0000256" key="6">
    <source>
        <dbReference type="PIRSR" id="PIRSR000337-1"/>
    </source>
</evidence>
<dbReference type="NCBIfam" id="TIGR03860">
    <property type="entry name" value="FMN_nitrolo"/>
    <property type="match status" value="1"/>
</dbReference>
<dbReference type="EMBL" id="CCMZ01000015">
    <property type="protein sequence ID" value="CDX16330.1"/>
    <property type="molecule type" value="Genomic_DNA"/>
</dbReference>
<sequence>MARNQLILSAFFFNPQGDHRMSWRHPRAPGREVLGFDYYRELVQAAERARIDTIFVADHVSIWDSVKSGVAHYANARLEPLTLLSALAGVTKHIGLITTASSSYSEPYNVARLFASLDHISGGRASWNVVTSAMDEEARNFGRDGNIEHAFRYQRAAEFLDIVKGLWDSWEDEALLFDKETGYFADPDKVHVLDHRGAHFKVRGPLNVSRPPQGHPLIVQAGSSEDGKNFAAAHADAHFAIYSTREDGIRYRQDINDRLARHGRRPESFKILPGILPIVAASEAEARDRQEYLQTLLPDRVGIDLLSSWSGIDLSAYPPDGPLPQLPDESTFNGGRTSLNRVRQWATQNLTLREIARKLANSGSVPTVAGTPKQIADQLQDWFEAGAADGFNLMFPLLPEDWINFAAEVVPELQRRGVFPTEYAPGTLRDRFGLARPANRFAEQRANQRAVS</sequence>
<dbReference type="InterPro" id="IPR011251">
    <property type="entry name" value="Luciferase-like_dom"/>
</dbReference>
<dbReference type="Proteomes" id="UP000045285">
    <property type="component" value="Unassembled WGS sequence"/>
</dbReference>
<evidence type="ECO:0000313" key="9">
    <source>
        <dbReference type="EMBL" id="CDX41956.1"/>
    </source>
</evidence>
<feature type="binding site" evidence="6">
    <location>
        <position position="58"/>
    </location>
    <ligand>
        <name>FMN</name>
        <dbReference type="ChEBI" id="CHEBI:58210"/>
    </ligand>
</feature>
<gene>
    <name evidence="9" type="primary">yxeK</name>
    <name evidence="8" type="ORF">MPL3356_220010</name>
    <name evidence="9" type="ORF">MPLDJ20_40127</name>
</gene>
<feature type="binding site" evidence="6">
    <location>
        <position position="153"/>
    </location>
    <ligand>
        <name>FMN</name>
        <dbReference type="ChEBI" id="CHEBI:58210"/>
    </ligand>
</feature>
<organism evidence="9 11">
    <name type="scientific">Mesorhizobium plurifarium</name>
    <dbReference type="NCBI Taxonomy" id="69974"/>
    <lineage>
        <taxon>Bacteria</taxon>
        <taxon>Pseudomonadati</taxon>
        <taxon>Pseudomonadota</taxon>
        <taxon>Alphaproteobacteria</taxon>
        <taxon>Hyphomicrobiales</taxon>
        <taxon>Phyllobacteriaceae</taxon>
        <taxon>Mesorhizobium</taxon>
    </lineage>
</organism>
<dbReference type="CDD" id="cd01095">
    <property type="entry name" value="Nitrilotriacetate_monoxgenase"/>
    <property type="match status" value="1"/>
</dbReference>
<reference evidence="10" key="2">
    <citation type="submission" date="2014-08" db="EMBL/GenBank/DDBJ databases">
        <authorList>
            <person name="Moulin L."/>
        </authorList>
    </citation>
    <scope>NUCLEOTIDE SEQUENCE [LARGE SCALE GENOMIC DNA]</scope>
</reference>
<feature type="binding site" evidence="6">
    <location>
        <position position="224"/>
    </location>
    <ligand>
        <name>FMN</name>
        <dbReference type="ChEBI" id="CHEBI:58210"/>
    </ligand>
</feature>
<reference evidence="9 11" key="1">
    <citation type="submission" date="2014-08" db="EMBL/GenBank/DDBJ databases">
        <authorList>
            <person name="Moulin Lionel"/>
        </authorList>
    </citation>
    <scope>NUCLEOTIDE SEQUENCE [LARGE SCALE GENOMIC DNA]</scope>
</reference>
<feature type="domain" description="Luciferase-like" evidence="7">
    <location>
        <begin position="23"/>
        <end position="387"/>
    </location>
</feature>
<accession>A0A090FJY7</accession>
<dbReference type="AlphaFoldDB" id="A0A090FJY7"/>
<dbReference type="Pfam" id="PF00296">
    <property type="entry name" value="Bac_luciferase"/>
    <property type="match status" value="1"/>
</dbReference>